<reference evidence="2" key="1">
    <citation type="journal article" date="2019" name="Database">
        <title>The radish genome database (RadishGD): an integrated information resource for radish genomics.</title>
        <authorList>
            <person name="Yu H.J."/>
            <person name="Baek S."/>
            <person name="Lee Y.J."/>
            <person name="Cho A."/>
            <person name="Mun J.H."/>
        </authorList>
    </citation>
    <scope>NUCLEOTIDE SEQUENCE [LARGE SCALE GENOMIC DNA]</scope>
    <source>
        <strain evidence="2">cv. WK10039</strain>
    </source>
</reference>
<dbReference type="InterPro" id="IPR006525">
    <property type="entry name" value="Cystatin-related_pln"/>
</dbReference>
<proteinExistence type="predicted"/>
<organism evidence="2 3">
    <name type="scientific">Raphanus sativus</name>
    <name type="common">Radish</name>
    <name type="synonym">Raphanus raphanistrum var. sativus</name>
    <dbReference type="NCBI Taxonomy" id="3726"/>
    <lineage>
        <taxon>Eukaryota</taxon>
        <taxon>Viridiplantae</taxon>
        <taxon>Streptophyta</taxon>
        <taxon>Embryophyta</taxon>
        <taxon>Tracheophyta</taxon>
        <taxon>Spermatophyta</taxon>
        <taxon>Magnoliopsida</taxon>
        <taxon>eudicotyledons</taxon>
        <taxon>Gunneridae</taxon>
        <taxon>Pentapetalae</taxon>
        <taxon>rosids</taxon>
        <taxon>malvids</taxon>
        <taxon>Brassicales</taxon>
        <taxon>Brassicaceae</taxon>
        <taxon>Brassiceae</taxon>
        <taxon>Raphanus</taxon>
    </lineage>
</organism>
<dbReference type="NCBIfam" id="TIGR01638">
    <property type="entry name" value="Atha_cystat_rel"/>
    <property type="match status" value="1"/>
</dbReference>
<dbReference type="AlphaFoldDB" id="A0A9W3D694"/>
<evidence type="ECO:0000313" key="3">
    <source>
        <dbReference type="RefSeq" id="XP_056858933.1"/>
    </source>
</evidence>
<evidence type="ECO:0000256" key="1">
    <source>
        <dbReference type="SAM" id="MobiDB-lite"/>
    </source>
</evidence>
<dbReference type="RefSeq" id="XP_056858933.1">
    <property type="nucleotide sequence ID" value="XM_057002953.1"/>
</dbReference>
<gene>
    <name evidence="3" type="primary">LOC108842516</name>
</gene>
<dbReference type="Proteomes" id="UP000504610">
    <property type="component" value="Chromosome 2"/>
</dbReference>
<keyword evidence="2" id="KW-1185">Reference proteome</keyword>
<dbReference type="Gene3D" id="3.10.450.10">
    <property type="match status" value="1"/>
</dbReference>
<protein>
    <submittedName>
        <fullName evidence="3">Uncharacterized protein LOC108842516</fullName>
    </submittedName>
</protein>
<dbReference type="KEGG" id="rsz:108842516"/>
<accession>A0A9W3D694</accession>
<dbReference type="PANTHER" id="PTHR31228:SF40">
    <property type="entry name" value="CYSTATIN_MONELLIN SUPERFAMILY PROTEIN"/>
    <property type="match status" value="1"/>
</dbReference>
<name>A0A9W3D694_RAPSA</name>
<feature type="region of interest" description="Disordered" evidence="1">
    <location>
        <begin position="1"/>
        <end position="24"/>
    </location>
</feature>
<reference evidence="3" key="2">
    <citation type="submission" date="2025-08" db="UniProtKB">
        <authorList>
            <consortium name="RefSeq"/>
        </authorList>
    </citation>
    <scope>IDENTIFICATION</scope>
    <source>
        <tissue evidence="3">Leaf</tissue>
    </source>
</reference>
<sequence length="198" mass="22834">MITTHRSDITAKEAAASSLVEEDAGINRNSGRREVVWNNLYVPEKEPEWDVDSFDGREYESDPEDREFFNDEDRYQKHRQSRIEALKNKGFLPDEAYGIYTFCNLQSQTAAVASSRELVTDLASLCVKKYNEDKGMTLEVDSVVRATVSRGGRWKFYLTLMAREYHNGPLVEYQAKVMWYIGNSKPPFPIFCRPSPKL</sequence>
<feature type="compositionally biased region" description="Basic and acidic residues" evidence="1">
    <location>
        <begin position="1"/>
        <end position="11"/>
    </location>
</feature>
<dbReference type="PANTHER" id="PTHR31228">
    <property type="entry name" value="CYSTATIN/MONELLIN SUPERFAMILY PROTEIN"/>
    <property type="match status" value="1"/>
</dbReference>
<evidence type="ECO:0000313" key="2">
    <source>
        <dbReference type="Proteomes" id="UP000504610"/>
    </source>
</evidence>
<dbReference type="GeneID" id="108842516"/>